<dbReference type="PANTHER" id="PTHR30543:SF21">
    <property type="entry name" value="NAD(P)H-DEPENDENT FMN REDUCTASE LOT6"/>
    <property type="match status" value="1"/>
</dbReference>
<organism evidence="2 3">
    <name type="scientific">Phenylobacterium soli</name>
    <dbReference type="NCBI Taxonomy" id="2170551"/>
    <lineage>
        <taxon>Bacteria</taxon>
        <taxon>Pseudomonadati</taxon>
        <taxon>Pseudomonadota</taxon>
        <taxon>Alphaproteobacteria</taxon>
        <taxon>Caulobacterales</taxon>
        <taxon>Caulobacteraceae</taxon>
        <taxon>Phenylobacterium</taxon>
    </lineage>
</organism>
<reference evidence="3" key="1">
    <citation type="submission" date="2018-05" db="EMBL/GenBank/DDBJ databases">
        <authorList>
            <person name="Li X."/>
        </authorList>
    </citation>
    <scope>NUCLEOTIDE SEQUENCE [LARGE SCALE GENOMIC DNA]</scope>
    <source>
        <strain evidence="3">LX32</strain>
    </source>
</reference>
<accession>A0A328AJN8</accession>
<dbReference type="InterPro" id="IPR029039">
    <property type="entry name" value="Flavoprotein-like_sf"/>
</dbReference>
<dbReference type="RefSeq" id="WP_111528770.1">
    <property type="nucleotide sequence ID" value="NZ_JBHRSG010000003.1"/>
</dbReference>
<evidence type="ECO:0000259" key="1">
    <source>
        <dbReference type="Pfam" id="PF03358"/>
    </source>
</evidence>
<sequence length="194" mass="20527">MSETRTVAVLVGSLRKDSASRKIAKAIADLAPANLKFDFVEIGDLPAYDPDLETADAPAAWTRFRGQVAKADAVLFVTPEYNRSFPGFLKNAIDVGSRPWGQAVWTEKPAAVVSTSMGALGGFGANHHLRQALSFFAMPILGQPEAYIGNTGALFDESGALTSEATADFLKTFGQAFAGFIARNTSDPAVARAA</sequence>
<dbReference type="EMBL" id="QFYQ01000001">
    <property type="protein sequence ID" value="RAK55020.1"/>
    <property type="molecule type" value="Genomic_DNA"/>
</dbReference>
<dbReference type="InterPro" id="IPR050712">
    <property type="entry name" value="NAD(P)H-dep_reductase"/>
</dbReference>
<evidence type="ECO:0000313" key="2">
    <source>
        <dbReference type="EMBL" id="RAK55020.1"/>
    </source>
</evidence>
<dbReference type="SUPFAM" id="SSF52218">
    <property type="entry name" value="Flavoproteins"/>
    <property type="match status" value="1"/>
</dbReference>
<dbReference type="AlphaFoldDB" id="A0A328AJN8"/>
<dbReference type="Proteomes" id="UP000249254">
    <property type="component" value="Unassembled WGS sequence"/>
</dbReference>
<dbReference type="Pfam" id="PF03358">
    <property type="entry name" value="FMN_red"/>
    <property type="match status" value="1"/>
</dbReference>
<dbReference type="OrthoDB" id="9812295at2"/>
<keyword evidence="3" id="KW-1185">Reference proteome</keyword>
<feature type="domain" description="NADPH-dependent FMN reductase-like" evidence="1">
    <location>
        <begin position="7"/>
        <end position="150"/>
    </location>
</feature>
<name>A0A328AJN8_9CAUL</name>
<dbReference type="InterPro" id="IPR005025">
    <property type="entry name" value="FMN_Rdtase-like_dom"/>
</dbReference>
<dbReference type="GO" id="GO:0016491">
    <property type="term" value="F:oxidoreductase activity"/>
    <property type="evidence" value="ECO:0007669"/>
    <property type="project" value="InterPro"/>
</dbReference>
<dbReference type="Gene3D" id="3.40.50.360">
    <property type="match status" value="1"/>
</dbReference>
<dbReference type="GO" id="GO:0010181">
    <property type="term" value="F:FMN binding"/>
    <property type="evidence" value="ECO:0007669"/>
    <property type="project" value="TreeGrafter"/>
</dbReference>
<dbReference type="GO" id="GO:0005829">
    <property type="term" value="C:cytosol"/>
    <property type="evidence" value="ECO:0007669"/>
    <property type="project" value="TreeGrafter"/>
</dbReference>
<proteinExistence type="predicted"/>
<dbReference type="PANTHER" id="PTHR30543">
    <property type="entry name" value="CHROMATE REDUCTASE"/>
    <property type="match status" value="1"/>
</dbReference>
<evidence type="ECO:0000313" key="3">
    <source>
        <dbReference type="Proteomes" id="UP000249254"/>
    </source>
</evidence>
<comment type="caution">
    <text evidence="2">The sequence shown here is derived from an EMBL/GenBank/DDBJ whole genome shotgun (WGS) entry which is preliminary data.</text>
</comment>
<gene>
    <name evidence="2" type="ORF">DJ017_11035</name>
</gene>
<protein>
    <submittedName>
        <fullName evidence="2">ACP phosphodiesterase</fullName>
    </submittedName>
</protein>